<reference evidence="1" key="2">
    <citation type="journal article" date="2015" name="Data Brief">
        <title>Shoot transcriptome of the giant reed, Arundo donax.</title>
        <authorList>
            <person name="Barrero R.A."/>
            <person name="Guerrero F.D."/>
            <person name="Moolhuijzen P."/>
            <person name="Goolsby J.A."/>
            <person name="Tidwell J."/>
            <person name="Bellgard S.E."/>
            <person name="Bellgard M.I."/>
        </authorList>
    </citation>
    <scope>NUCLEOTIDE SEQUENCE</scope>
    <source>
        <tissue evidence="1">Shoot tissue taken approximately 20 cm above the soil surface</tissue>
    </source>
</reference>
<name>A0A0A9FE81_ARUDO</name>
<dbReference type="EMBL" id="GBRH01187274">
    <property type="protein sequence ID" value="JAE10622.1"/>
    <property type="molecule type" value="Transcribed_RNA"/>
</dbReference>
<protein>
    <submittedName>
        <fullName evidence="1">Uncharacterized protein</fullName>
    </submittedName>
</protein>
<reference evidence="1" key="1">
    <citation type="submission" date="2014-09" db="EMBL/GenBank/DDBJ databases">
        <authorList>
            <person name="Magalhaes I.L.F."/>
            <person name="Oliveira U."/>
            <person name="Santos F.R."/>
            <person name="Vidigal T.H.D.A."/>
            <person name="Brescovit A.D."/>
            <person name="Santos A.J."/>
        </authorList>
    </citation>
    <scope>NUCLEOTIDE SEQUENCE</scope>
    <source>
        <tissue evidence="1">Shoot tissue taken approximately 20 cm above the soil surface</tissue>
    </source>
</reference>
<proteinExistence type="predicted"/>
<organism evidence="1">
    <name type="scientific">Arundo donax</name>
    <name type="common">Giant reed</name>
    <name type="synonym">Donax arundinaceus</name>
    <dbReference type="NCBI Taxonomy" id="35708"/>
    <lineage>
        <taxon>Eukaryota</taxon>
        <taxon>Viridiplantae</taxon>
        <taxon>Streptophyta</taxon>
        <taxon>Embryophyta</taxon>
        <taxon>Tracheophyta</taxon>
        <taxon>Spermatophyta</taxon>
        <taxon>Magnoliopsida</taxon>
        <taxon>Liliopsida</taxon>
        <taxon>Poales</taxon>
        <taxon>Poaceae</taxon>
        <taxon>PACMAD clade</taxon>
        <taxon>Arundinoideae</taxon>
        <taxon>Arundineae</taxon>
        <taxon>Arundo</taxon>
    </lineage>
</organism>
<accession>A0A0A9FE81</accession>
<sequence>MELVLVDETKLSMVTTAMSPLPPFPRKVKKAWH</sequence>
<evidence type="ECO:0000313" key="1">
    <source>
        <dbReference type="EMBL" id="JAE10622.1"/>
    </source>
</evidence>
<dbReference type="AlphaFoldDB" id="A0A0A9FE81"/>